<dbReference type="InterPro" id="IPR006202">
    <property type="entry name" value="Neur_chan_lig-bd"/>
</dbReference>
<keyword evidence="9 11" id="KW-0472">Membrane</keyword>
<keyword evidence="5 11" id="KW-0812">Transmembrane</keyword>
<dbReference type="SUPFAM" id="SSF63712">
    <property type="entry name" value="Nicotinic receptor ligand binding domain-like"/>
    <property type="match status" value="1"/>
</dbReference>
<dbReference type="PANTHER" id="PTHR18945">
    <property type="entry name" value="NEUROTRANSMITTER GATED ION CHANNEL"/>
    <property type="match status" value="1"/>
</dbReference>
<evidence type="ECO:0000256" key="5">
    <source>
        <dbReference type="ARBA" id="ARBA00022692"/>
    </source>
</evidence>
<keyword evidence="6 11" id="KW-0732">Signal</keyword>
<dbReference type="SUPFAM" id="SSF90112">
    <property type="entry name" value="Neurotransmitter-gated ion-channel transmembrane pore"/>
    <property type="match status" value="1"/>
</dbReference>
<feature type="transmembrane region" description="Helical" evidence="11">
    <location>
        <begin position="247"/>
        <end position="268"/>
    </location>
</feature>
<keyword evidence="4" id="KW-1003">Cell membrane</keyword>
<feature type="transmembrane region" description="Helical" evidence="11">
    <location>
        <begin position="306"/>
        <end position="331"/>
    </location>
</feature>
<dbReference type="CDD" id="cd19049">
    <property type="entry name" value="LGIC_TM_anion"/>
    <property type="match status" value="1"/>
</dbReference>
<keyword evidence="10 11" id="KW-0407">Ion channel</keyword>
<dbReference type="InterPro" id="IPR006028">
    <property type="entry name" value="GABAA/Glycine_rcpt"/>
</dbReference>
<feature type="chain" id="PRO_5029935082" evidence="11">
    <location>
        <begin position="22"/>
        <end position="432"/>
    </location>
</feature>
<dbReference type="Proteomes" id="UP000594262">
    <property type="component" value="Unplaced"/>
</dbReference>
<evidence type="ECO:0000256" key="10">
    <source>
        <dbReference type="ARBA" id="ARBA00023303"/>
    </source>
</evidence>
<feature type="transmembrane region" description="Helical" evidence="11">
    <location>
        <begin position="277"/>
        <end position="294"/>
    </location>
</feature>
<dbReference type="InterPro" id="IPR036719">
    <property type="entry name" value="Neuro-gated_channel_TM_sf"/>
</dbReference>
<organism evidence="14 15">
    <name type="scientific">Clytia hemisphaerica</name>
    <dbReference type="NCBI Taxonomy" id="252671"/>
    <lineage>
        <taxon>Eukaryota</taxon>
        <taxon>Metazoa</taxon>
        <taxon>Cnidaria</taxon>
        <taxon>Hydrozoa</taxon>
        <taxon>Hydroidolina</taxon>
        <taxon>Leptothecata</taxon>
        <taxon>Obeliida</taxon>
        <taxon>Clytiidae</taxon>
        <taxon>Clytia</taxon>
    </lineage>
</organism>
<evidence type="ECO:0000256" key="7">
    <source>
        <dbReference type="ARBA" id="ARBA00022989"/>
    </source>
</evidence>
<evidence type="ECO:0000256" key="8">
    <source>
        <dbReference type="ARBA" id="ARBA00023065"/>
    </source>
</evidence>
<dbReference type="EnsemblMetazoa" id="CLYHEMT012068.1">
    <property type="protein sequence ID" value="CLYHEMP012068.1"/>
    <property type="gene ID" value="CLYHEMG012068"/>
</dbReference>
<feature type="transmembrane region" description="Helical" evidence="11">
    <location>
        <begin position="392"/>
        <end position="411"/>
    </location>
</feature>
<feature type="domain" description="Neurotransmitter-gated ion-channel transmembrane" evidence="13">
    <location>
        <begin position="251"/>
        <end position="352"/>
    </location>
</feature>
<dbReference type="GeneID" id="136816920"/>
<dbReference type="AlphaFoldDB" id="A0A7M5UML3"/>
<dbReference type="Pfam" id="PF02931">
    <property type="entry name" value="Neur_chan_LBD"/>
    <property type="match status" value="1"/>
</dbReference>
<keyword evidence="7 11" id="KW-1133">Transmembrane helix</keyword>
<dbReference type="InterPro" id="IPR006029">
    <property type="entry name" value="Neurotrans-gated_channel_TM"/>
</dbReference>
<dbReference type="InterPro" id="IPR018000">
    <property type="entry name" value="Neurotransmitter_ion_chnl_CS"/>
</dbReference>
<dbReference type="GO" id="GO:0005230">
    <property type="term" value="F:extracellular ligand-gated monoatomic ion channel activity"/>
    <property type="evidence" value="ECO:0007669"/>
    <property type="project" value="InterPro"/>
</dbReference>
<dbReference type="OrthoDB" id="28397at2759"/>
<keyword evidence="3 11" id="KW-0813">Transport</keyword>
<dbReference type="Pfam" id="PF02932">
    <property type="entry name" value="Neur_chan_memb"/>
    <property type="match status" value="1"/>
</dbReference>
<evidence type="ECO:0000259" key="13">
    <source>
        <dbReference type="Pfam" id="PF02932"/>
    </source>
</evidence>
<dbReference type="InterPro" id="IPR038050">
    <property type="entry name" value="Neuro_actylchol_rec"/>
</dbReference>
<dbReference type="PROSITE" id="PS00236">
    <property type="entry name" value="NEUROTR_ION_CHANNEL"/>
    <property type="match status" value="1"/>
</dbReference>
<evidence type="ECO:0000256" key="6">
    <source>
        <dbReference type="ARBA" id="ARBA00022729"/>
    </source>
</evidence>
<evidence type="ECO:0000313" key="15">
    <source>
        <dbReference type="Proteomes" id="UP000594262"/>
    </source>
</evidence>
<evidence type="ECO:0000256" key="11">
    <source>
        <dbReference type="RuleBase" id="RU000687"/>
    </source>
</evidence>
<comment type="similarity">
    <text evidence="11">Belongs to the ligand-gated ion channel (TC 1.A.9) family.</text>
</comment>
<evidence type="ECO:0000256" key="9">
    <source>
        <dbReference type="ARBA" id="ARBA00023136"/>
    </source>
</evidence>
<dbReference type="PRINTS" id="PR00253">
    <property type="entry name" value="GABAARECEPTR"/>
</dbReference>
<dbReference type="PRINTS" id="PR00252">
    <property type="entry name" value="NRIONCHANNEL"/>
</dbReference>
<reference evidence="14" key="1">
    <citation type="submission" date="2021-01" db="UniProtKB">
        <authorList>
            <consortium name="EnsemblMetazoa"/>
        </authorList>
    </citation>
    <scope>IDENTIFICATION</scope>
</reference>
<name>A0A7M5UML3_9CNID</name>
<dbReference type="RefSeq" id="XP_066929355.1">
    <property type="nucleotide sequence ID" value="XM_067073254.1"/>
</dbReference>
<protein>
    <submittedName>
        <fullName evidence="14">Uncharacterized protein</fullName>
    </submittedName>
</protein>
<keyword evidence="15" id="KW-1185">Reference proteome</keyword>
<comment type="subcellular location">
    <subcellularLocation>
        <location evidence="2">Cell membrane</location>
    </subcellularLocation>
    <subcellularLocation>
        <location evidence="1">Membrane</location>
        <topology evidence="1">Multi-pass membrane protein</topology>
    </subcellularLocation>
</comment>
<dbReference type="Gene3D" id="1.20.58.390">
    <property type="entry name" value="Neurotransmitter-gated ion-channel transmembrane domain"/>
    <property type="match status" value="1"/>
</dbReference>
<dbReference type="InterPro" id="IPR006201">
    <property type="entry name" value="Neur_channel"/>
</dbReference>
<keyword evidence="8 11" id="KW-0406">Ion transport</keyword>
<dbReference type="GO" id="GO:0004888">
    <property type="term" value="F:transmembrane signaling receptor activity"/>
    <property type="evidence" value="ECO:0007669"/>
    <property type="project" value="InterPro"/>
</dbReference>
<evidence type="ECO:0000256" key="3">
    <source>
        <dbReference type="ARBA" id="ARBA00022448"/>
    </source>
</evidence>
<evidence type="ECO:0000256" key="4">
    <source>
        <dbReference type="ARBA" id="ARBA00022475"/>
    </source>
</evidence>
<accession>A0A7M5UML3</accession>
<sequence>MTFCIFVMLIAQLAVTHFTAAENHTLDHVTSSLIYEKNVRPLFYQRQPVHVNVSFTVIASDDIQVQTGDFRLELNFMFEWNDPRLKHEHGSGRSAIVIDDPAFMDEIWLPDIFVVNAKKVSEDALKHIEIFENGDVRYMLRLNIRASCHIELQMFPWDMQRCPLILRSYSYASEHIQLHWSEKVATNHYVNSMYKRPMAQFNLSGFELLVDEIAFEGEMVSSVHSDENEKWSALEAVFTFSRMSGFYLIQTLAPSNILVVLSWVNFLIQPEDSPPRVFLGISCILTMAAIQNYINFSLPKVSYIKIIDVYCLTCYFFVVLVMVEYAIVLLLNERVKKENIFRQEKKIPAKKNSRIQQISSFCKFWPNLKLCIYGNPFCMHVTKRAVRLVDKASMVLFPTAYILFNIIYWTHVTQKIESTQNQDHGSLKDFFL</sequence>
<evidence type="ECO:0000259" key="12">
    <source>
        <dbReference type="Pfam" id="PF02931"/>
    </source>
</evidence>
<dbReference type="Gene3D" id="2.70.170.10">
    <property type="entry name" value="Neurotransmitter-gated ion-channel ligand-binding domain"/>
    <property type="match status" value="1"/>
</dbReference>
<dbReference type="InterPro" id="IPR036734">
    <property type="entry name" value="Neur_chan_lig-bd_sf"/>
</dbReference>
<evidence type="ECO:0000256" key="2">
    <source>
        <dbReference type="ARBA" id="ARBA00004236"/>
    </source>
</evidence>
<dbReference type="GO" id="GO:0005886">
    <property type="term" value="C:plasma membrane"/>
    <property type="evidence" value="ECO:0007669"/>
    <property type="project" value="UniProtKB-SubCell"/>
</dbReference>
<evidence type="ECO:0000313" key="14">
    <source>
        <dbReference type="EnsemblMetazoa" id="CLYHEMP012068.1"/>
    </source>
</evidence>
<feature type="signal peptide" evidence="11">
    <location>
        <begin position="1"/>
        <end position="21"/>
    </location>
</feature>
<proteinExistence type="inferred from homology"/>
<feature type="domain" description="Neurotransmitter-gated ion-channel ligand-binding" evidence="12">
    <location>
        <begin position="24"/>
        <end position="242"/>
    </location>
</feature>
<evidence type="ECO:0000256" key="1">
    <source>
        <dbReference type="ARBA" id="ARBA00004141"/>
    </source>
</evidence>